<dbReference type="Proteomes" id="UP000739538">
    <property type="component" value="Unassembled WGS sequence"/>
</dbReference>
<proteinExistence type="predicted"/>
<feature type="chain" id="PRO_5037866979" description="Cache domain-containing protein" evidence="1">
    <location>
        <begin position="23"/>
        <end position="181"/>
    </location>
</feature>
<accession>A0A956NG38</accession>
<gene>
    <name evidence="2" type="ORF">KDA27_18640</name>
</gene>
<evidence type="ECO:0000256" key="1">
    <source>
        <dbReference type="SAM" id="SignalP"/>
    </source>
</evidence>
<keyword evidence="1" id="KW-0732">Signal</keyword>
<evidence type="ECO:0000313" key="2">
    <source>
        <dbReference type="EMBL" id="MCA9757816.1"/>
    </source>
</evidence>
<name>A0A956NG38_UNCEI</name>
<protein>
    <recommendedName>
        <fullName evidence="4">Cache domain-containing protein</fullName>
    </recommendedName>
</protein>
<feature type="signal peptide" evidence="1">
    <location>
        <begin position="1"/>
        <end position="22"/>
    </location>
</feature>
<dbReference type="EMBL" id="JAGQHS010000122">
    <property type="protein sequence ID" value="MCA9757816.1"/>
    <property type="molecule type" value="Genomic_DNA"/>
</dbReference>
<comment type="caution">
    <text evidence="2">The sequence shown here is derived from an EMBL/GenBank/DDBJ whole genome shotgun (WGS) entry which is preliminary data.</text>
</comment>
<sequence length="181" mass="19231">MLTTLKCAIAGLVVLGFCLGQAAVAEVPANVQAKAKTLAWIGSDPVVVEAVKEHNAHLSPEATSMTNETWKGLTVLDKFVRSFSKNAVVEHLKEKQDPAVSELFISGADGTKVAFFAKTSSWSHKGKDKHELPMQGEVWFGDVEVDDSTGVEQIQVGFPVLDGETPIGSVVVGLALDKLGS</sequence>
<evidence type="ECO:0008006" key="4">
    <source>
        <dbReference type="Google" id="ProtNLM"/>
    </source>
</evidence>
<evidence type="ECO:0000313" key="3">
    <source>
        <dbReference type="Proteomes" id="UP000739538"/>
    </source>
</evidence>
<reference evidence="2" key="2">
    <citation type="journal article" date="2021" name="Microbiome">
        <title>Successional dynamics and alternative stable states in a saline activated sludge microbial community over 9 years.</title>
        <authorList>
            <person name="Wang Y."/>
            <person name="Ye J."/>
            <person name="Ju F."/>
            <person name="Liu L."/>
            <person name="Boyd J.A."/>
            <person name="Deng Y."/>
            <person name="Parks D.H."/>
            <person name="Jiang X."/>
            <person name="Yin X."/>
            <person name="Woodcroft B.J."/>
            <person name="Tyson G.W."/>
            <person name="Hugenholtz P."/>
            <person name="Polz M.F."/>
            <person name="Zhang T."/>
        </authorList>
    </citation>
    <scope>NUCLEOTIDE SEQUENCE</scope>
    <source>
        <strain evidence="2">HKST-UBA02</strain>
    </source>
</reference>
<reference evidence="2" key="1">
    <citation type="submission" date="2020-04" db="EMBL/GenBank/DDBJ databases">
        <authorList>
            <person name="Zhang T."/>
        </authorList>
    </citation>
    <scope>NUCLEOTIDE SEQUENCE</scope>
    <source>
        <strain evidence="2">HKST-UBA02</strain>
    </source>
</reference>
<dbReference type="AlphaFoldDB" id="A0A956NG38"/>
<organism evidence="2 3">
    <name type="scientific">Eiseniibacteriota bacterium</name>
    <dbReference type="NCBI Taxonomy" id="2212470"/>
    <lineage>
        <taxon>Bacteria</taxon>
        <taxon>Candidatus Eiseniibacteriota</taxon>
    </lineage>
</organism>